<evidence type="ECO:0000256" key="1">
    <source>
        <dbReference type="SAM" id="MobiDB-lite"/>
    </source>
</evidence>
<proteinExistence type="predicted"/>
<evidence type="ECO:0000313" key="2">
    <source>
        <dbReference type="EMBL" id="MBB5155892.1"/>
    </source>
</evidence>
<dbReference type="AlphaFoldDB" id="A0A840Q031"/>
<name>A0A840Q031_9PSEU</name>
<gene>
    <name evidence="2" type="ORF">BJ970_003426</name>
</gene>
<dbReference type="RefSeq" id="WP_246470875.1">
    <property type="nucleotide sequence ID" value="NZ_JACHIW010000001.1"/>
</dbReference>
<organism evidence="2 3">
    <name type="scientific">Saccharopolyspora phatthalungensis</name>
    <dbReference type="NCBI Taxonomy" id="664693"/>
    <lineage>
        <taxon>Bacteria</taxon>
        <taxon>Bacillati</taxon>
        <taxon>Actinomycetota</taxon>
        <taxon>Actinomycetes</taxon>
        <taxon>Pseudonocardiales</taxon>
        <taxon>Pseudonocardiaceae</taxon>
        <taxon>Saccharopolyspora</taxon>
    </lineage>
</organism>
<feature type="region of interest" description="Disordered" evidence="1">
    <location>
        <begin position="53"/>
        <end position="114"/>
    </location>
</feature>
<keyword evidence="3" id="KW-1185">Reference proteome</keyword>
<dbReference type="Proteomes" id="UP000584374">
    <property type="component" value="Unassembled WGS sequence"/>
</dbReference>
<reference evidence="2 3" key="1">
    <citation type="submission" date="2020-08" db="EMBL/GenBank/DDBJ databases">
        <title>Sequencing the genomes of 1000 actinobacteria strains.</title>
        <authorList>
            <person name="Klenk H.-P."/>
        </authorList>
    </citation>
    <scope>NUCLEOTIDE SEQUENCE [LARGE SCALE GENOMIC DNA]</scope>
    <source>
        <strain evidence="2 3">DSM 45584</strain>
    </source>
</reference>
<comment type="caution">
    <text evidence="2">The sequence shown here is derived from an EMBL/GenBank/DDBJ whole genome shotgun (WGS) entry which is preliminary data.</text>
</comment>
<accession>A0A840Q031</accession>
<dbReference type="EMBL" id="JACHIW010000001">
    <property type="protein sequence ID" value="MBB5155892.1"/>
    <property type="molecule type" value="Genomic_DNA"/>
</dbReference>
<evidence type="ECO:0000313" key="3">
    <source>
        <dbReference type="Proteomes" id="UP000584374"/>
    </source>
</evidence>
<sequence length="114" mass="11566">MNYQAVKKTRLRAENRLAAYLLDDTGEADGDAGEGDLAGHVADTVTITAAARTATTPAAPSRSVIEPAAGAAKKSRPRVSPTGPESGVQGCGRKPATPAPQTPATSTPEVPRCA</sequence>
<protein>
    <submittedName>
        <fullName evidence="2">Uncharacterized protein</fullName>
    </submittedName>
</protein>